<evidence type="ECO:0000256" key="1">
    <source>
        <dbReference type="SAM" id="MobiDB-lite"/>
    </source>
</evidence>
<keyword evidence="3" id="KW-1185">Reference proteome</keyword>
<proteinExistence type="predicted"/>
<comment type="caution">
    <text evidence="2">The sequence shown here is derived from an EMBL/GenBank/DDBJ whole genome shotgun (WGS) entry which is preliminary data.</text>
</comment>
<feature type="compositionally biased region" description="Basic and acidic residues" evidence="1">
    <location>
        <begin position="43"/>
        <end position="78"/>
    </location>
</feature>
<reference evidence="2 3" key="1">
    <citation type="submission" date="2021-06" db="EMBL/GenBank/DDBJ databases">
        <title>Caerostris extrusa draft genome.</title>
        <authorList>
            <person name="Kono N."/>
            <person name="Arakawa K."/>
        </authorList>
    </citation>
    <scope>NUCLEOTIDE SEQUENCE [LARGE SCALE GENOMIC DNA]</scope>
</reference>
<feature type="compositionally biased region" description="Basic and acidic residues" evidence="1">
    <location>
        <begin position="19"/>
        <end position="30"/>
    </location>
</feature>
<evidence type="ECO:0000313" key="2">
    <source>
        <dbReference type="EMBL" id="GIY91638.1"/>
    </source>
</evidence>
<accession>A0AAV4XCV6</accession>
<dbReference type="AlphaFoldDB" id="A0AAV4XCV6"/>
<organism evidence="2 3">
    <name type="scientific">Caerostris extrusa</name>
    <name type="common">Bark spider</name>
    <name type="synonym">Caerostris bankana</name>
    <dbReference type="NCBI Taxonomy" id="172846"/>
    <lineage>
        <taxon>Eukaryota</taxon>
        <taxon>Metazoa</taxon>
        <taxon>Ecdysozoa</taxon>
        <taxon>Arthropoda</taxon>
        <taxon>Chelicerata</taxon>
        <taxon>Arachnida</taxon>
        <taxon>Araneae</taxon>
        <taxon>Araneomorphae</taxon>
        <taxon>Entelegynae</taxon>
        <taxon>Araneoidea</taxon>
        <taxon>Araneidae</taxon>
        <taxon>Caerostris</taxon>
    </lineage>
</organism>
<feature type="region of interest" description="Disordered" evidence="1">
    <location>
        <begin position="1"/>
        <end position="128"/>
    </location>
</feature>
<sequence length="163" mass="17958">PDLDATEAERRQPQFLQGKAEKPSSVDRKAKFAKAVRTMMSMPEEKRAEVTTTKKEQEGETGDRESETFLKEGLREVHSSCPQGARSEKKRRGGAHHPTPRENEPRHPTQQGGGDGDGHDLQGAPLRKLRTAVHAITLLQERQKTLQAVKLARAKGKGGPQGP</sequence>
<feature type="non-terminal residue" evidence="2">
    <location>
        <position position="1"/>
    </location>
</feature>
<dbReference type="EMBL" id="BPLR01000034">
    <property type="protein sequence ID" value="GIY91638.1"/>
    <property type="molecule type" value="Genomic_DNA"/>
</dbReference>
<name>A0AAV4XCV6_CAEEX</name>
<dbReference type="Proteomes" id="UP001054945">
    <property type="component" value="Unassembled WGS sequence"/>
</dbReference>
<gene>
    <name evidence="2" type="ORF">CEXT_793601</name>
</gene>
<evidence type="ECO:0000313" key="3">
    <source>
        <dbReference type="Proteomes" id="UP001054945"/>
    </source>
</evidence>
<protein>
    <submittedName>
        <fullName evidence="2">Uncharacterized protein</fullName>
    </submittedName>
</protein>